<dbReference type="AlphaFoldDB" id="A0A5B6VVJ0"/>
<reference evidence="1" key="1">
    <citation type="submission" date="2019-08" db="EMBL/GenBank/DDBJ databases">
        <authorList>
            <person name="Liu F."/>
        </authorList>
    </citation>
    <scope>NUCLEOTIDE SEQUENCE [LARGE SCALE GENOMIC DNA]</scope>
    <source>
        <strain evidence="1">PA1801</strain>
        <tissue evidence="1">Leaf</tissue>
    </source>
</reference>
<evidence type="ECO:0000313" key="2">
    <source>
        <dbReference type="Proteomes" id="UP000325315"/>
    </source>
</evidence>
<protein>
    <submittedName>
        <fullName evidence="1">Retrovirus-related Pol polyprotein from transposon TNT 1-94</fullName>
    </submittedName>
</protein>
<name>A0A5B6VVJ0_9ROSI</name>
<comment type="caution">
    <text evidence="1">The sequence shown here is derived from an EMBL/GenBank/DDBJ whole genome shotgun (WGS) entry which is preliminary data.</text>
</comment>
<dbReference type="GO" id="GO:0003676">
    <property type="term" value="F:nucleic acid binding"/>
    <property type="evidence" value="ECO:0007669"/>
    <property type="project" value="InterPro"/>
</dbReference>
<proteinExistence type="predicted"/>
<dbReference type="InterPro" id="IPR036397">
    <property type="entry name" value="RNaseH_sf"/>
</dbReference>
<accession>A0A5B6VVJ0</accession>
<evidence type="ECO:0000313" key="1">
    <source>
        <dbReference type="EMBL" id="KAA3473311.1"/>
    </source>
</evidence>
<dbReference type="EMBL" id="SMMG02000005">
    <property type="protein sequence ID" value="KAA3473311.1"/>
    <property type="molecule type" value="Genomic_DNA"/>
</dbReference>
<dbReference type="Gene3D" id="3.30.420.10">
    <property type="entry name" value="Ribonuclease H-like superfamily/Ribonuclease H"/>
    <property type="match status" value="1"/>
</dbReference>
<organism evidence="1 2">
    <name type="scientific">Gossypium australe</name>
    <dbReference type="NCBI Taxonomy" id="47621"/>
    <lineage>
        <taxon>Eukaryota</taxon>
        <taxon>Viridiplantae</taxon>
        <taxon>Streptophyta</taxon>
        <taxon>Embryophyta</taxon>
        <taxon>Tracheophyta</taxon>
        <taxon>Spermatophyta</taxon>
        <taxon>Magnoliopsida</taxon>
        <taxon>eudicotyledons</taxon>
        <taxon>Gunneridae</taxon>
        <taxon>Pentapetalae</taxon>
        <taxon>rosids</taxon>
        <taxon>malvids</taxon>
        <taxon>Malvales</taxon>
        <taxon>Malvaceae</taxon>
        <taxon>Malvoideae</taxon>
        <taxon>Gossypium</taxon>
    </lineage>
</organism>
<sequence length="291" mass="32386">MCYYVCVFWTYTSTGPTSKSVVFGSPNAPIHSARPALHNEIFAGPFVSLPHAFPELSIWYPSFGATNHTQEILLRGHTHEGLYRFSLVTSSVNMGFVRGVDIKWLKHGIVHHATCPHTSEQNGIVERKHRHIVSHHKGYQCLASNGRVFISRYLVFDDDHFLFASLSTPSDSPASDQVTTVLPIIRSSSPNLPSSDTASLIPTSVFSSDPISIMSDPVLTRDTNNASSCGHICIFKSNVLTVELFDHEPRNIDEAFASIEWRKADEDDYDDLLHNNTWTLVPLPLGRKVIG</sequence>
<keyword evidence="2" id="KW-1185">Reference proteome</keyword>
<dbReference type="InterPro" id="IPR012337">
    <property type="entry name" value="RNaseH-like_sf"/>
</dbReference>
<dbReference type="Proteomes" id="UP000325315">
    <property type="component" value="Unassembled WGS sequence"/>
</dbReference>
<gene>
    <name evidence="1" type="ORF">EPI10_023702</name>
</gene>
<dbReference type="SUPFAM" id="SSF53098">
    <property type="entry name" value="Ribonuclease H-like"/>
    <property type="match status" value="1"/>
</dbReference>